<dbReference type="Gramene" id="OQU84702">
    <property type="protein sequence ID" value="OQU84702"/>
    <property type="gene ID" value="SORBI_3004G108001"/>
</dbReference>
<name>A0A1Z5RLS2_SORBI</name>
<feature type="compositionally biased region" description="Polar residues" evidence="1">
    <location>
        <begin position="43"/>
        <end position="59"/>
    </location>
</feature>
<dbReference type="AlphaFoldDB" id="A0A1Z5RLS2"/>
<reference evidence="3" key="2">
    <citation type="journal article" date="2018" name="Plant J.">
        <title>The Sorghum bicolor reference genome: improved assembly, gene annotations, a transcriptome atlas, and signatures of genome organization.</title>
        <authorList>
            <person name="McCormick R.F."/>
            <person name="Truong S.K."/>
            <person name="Sreedasyam A."/>
            <person name="Jenkins J."/>
            <person name="Shu S."/>
            <person name="Sims D."/>
            <person name="Kennedy M."/>
            <person name="Amirebrahimi M."/>
            <person name="Weers B.D."/>
            <person name="McKinley B."/>
            <person name="Mattison A."/>
            <person name="Morishige D.T."/>
            <person name="Grimwood J."/>
            <person name="Schmutz J."/>
            <person name="Mullet J.E."/>
        </authorList>
    </citation>
    <scope>NUCLEOTIDE SEQUENCE [LARGE SCALE GENOMIC DNA]</scope>
    <source>
        <strain evidence="3">cv. BTx623</strain>
    </source>
</reference>
<protein>
    <submittedName>
        <fullName evidence="2">Uncharacterized protein</fullName>
    </submittedName>
</protein>
<evidence type="ECO:0000313" key="2">
    <source>
        <dbReference type="EMBL" id="OQU84702.1"/>
    </source>
</evidence>
<accession>A0A1Z5RLS2</accession>
<evidence type="ECO:0000256" key="1">
    <source>
        <dbReference type="SAM" id="MobiDB-lite"/>
    </source>
</evidence>
<dbReference type="InParanoid" id="A0A1Z5RLS2"/>
<sequence>MRIECAAAGPLLPQSRSCTRPRLLPRSLFSPARSPASSSRPSTKFQDPTFSEPNPSQIDMNPPRPPSSSSRQARQSEVGVLRPPSLPDLLRSMALASPLPMDLVRPRFQVFEPPDFLLGGQVLRQAPMKGFTHQVVLPI</sequence>
<feature type="region of interest" description="Disordered" evidence="1">
    <location>
        <begin position="1"/>
        <end position="85"/>
    </location>
</feature>
<feature type="compositionally biased region" description="Low complexity" evidence="1">
    <location>
        <begin position="20"/>
        <end position="42"/>
    </location>
</feature>
<evidence type="ECO:0000313" key="3">
    <source>
        <dbReference type="Proteomes" id="UP000000768"/>
    </source>
</evidence>
<dbReference type="Proteomes" id="UP000000768">
    <property type="component" value="Chromosome 4"/>
</dbReference>
<dbReference type="EMBL" id="CM000763">
    <property type="protein sequence ID" value="OQU84702.1"/>
    <property type="molecule type" value="Genomic_DNA"/>
</dbReference>
<proteinExistence type="predicted"/>
<gene>
    <name evidence="2" type="ORF">SORBI_3004G108001</name>
</gene>
<organism evidence="2 3">
    <name type="scientific">Sorghum bicolor</name>
    <name type="common">Sorghum</name>
    <name type="synonym">Sorghum vulgare</name>
    <dbReference type="NCBI Taxonomy" id="4558"/>
    <lineage>
        <taxon>Eukaryota</taxon>
        <taxon>Viridiplantae</taxon>
        <taxon>Streptophyta</taxon>
        <taxon>Embryophyta</taxon>
        <taxon>Tracheophyta</taxon>
        <taxon>Spermatophyta</taxon>
        <taxon>Magnoliopsida</taxon>
        <taxon>Liliopsida</taxon>
        <taxon>Poales</taxon>
        <taxon>Poaceae</taxon>
        <taxon>PACMAD clade</taxon>
        <taxon>Panicoideae</taxon>
        <taxon>Andropogonodae</taxon>
        <taxon>Andropogoneae</taxon>
        <taxon>Sorghinae</taxon>
        <taxon>Sorghum</taxon>
    </lineage>
</organism>
<reference evidence="2 3" key="1">
    <citation type="journal article" date="2009" name="Nature">
        <title>The Sorghum bicolor genome and the diversification of grasses.</title>
        <authorList>
            <person name="Paterson A.H."/>
            <person name="Bowers J.E."/>
            <person name="Bruggmann R."/>
            <person name="Dubchak I."/>
            <person name="Grimwood J."/>
            <person name="Gundlach H."/>
            <person name="Haberer G."/>
            <person name="Hellsten U."/>
            <person name="Mitros T."/>
            <person name="Poliakov A."/>
            <person name="Schmutz J."/>
            <person name="Spannagl M."/>
            <person name="Tang H."/>
            <person name="Wang X."/>
            <person name="Wicker T."/>
            <person name="Bharti A.K."/>
            <person name="Chapman J."/>
            <person name="Feltus F.A."/>
            <person name="Gowik U."/>
            <person name="Grigoriev I.V."/>
            <person name="Lyons E."/>
            <person name="Maher C.A."/>
            <person name="Martis M."/>
            <person name="Narechania A."/>
            <person name="Otillar R.P."/>
            <person name="Penning B.W."/>
            <person name="Salamov A.A."/>
            <person name="Wang Y."/>
            <person name="Zhang L."/>
            <person name="Carpita N.C."/>
            <person name="Freeling M."/>
            <person name="Gingle A.R."/>
            <person name="Hash C.T."/>
            <person name="Keller B."/>
            <person name="Klein P."/>
            <person name="Kresovich S."/>
            <person name="McCann M.C."/>
            <person name="Ming R."/>
            <person name="Peterson D.G."/>
            <person name="Mehboob-ur-Rahman"/>
            <person name="Ware D."/>
            <person name="Westhoff P."/>
            <person name="Mayer K.F."/>
            <person name="Messing J."/>
            <person name="Rokhsar D.S."/>
        </authorList>
    </citation>
    <scope>NUCLEOTIDE SEQUENCE [LARGE SCALE GENOMIC DNA]</scope>
    <source>
        <strain evidence="3">cv. BTx623</strain>
    </source>
</reference>
<keyword evidence="3" id="KW-1185">Reference proteome</keyword>